<name>A0A1X7AEN0_9GAMM</name>
<evidence type="ECO:0000256" key="3">
    <source>
        <dbReference type="ARBA" id="ARBA00023125"/>
    </source>
</evidence>
<evidence type="ECO:0000313" key="9">
    <source>
        <dbReference type="Proteomes" id="UP000196573"/>
    </source>
</evidence>
<dbReference type="Gene3D" id="1.10.443.10">
    <property type="entry name" value="Intergrase catalytic core"/>
    <property type="match status" value="1"/>
</dbReference>
<dbReference type="AlphaFoldDB" id="A0A1X7AEN0"/>
<evidence type="ECO:0000256" key="2">
    <source>
        <dbReference type="ARBA" id="ARBA00022908"/>
    </source>
</evidence>
<accession>A0A1X7AEN0</accession>
<dbReference type="PROSITE" id="PS51900">
    <property type="entry name" value="CB"/>
    <property type="match status" value="1"/>
</dbReference>
<dbReference type="Proteomes" id="UP000196573">
    <property type="component" value="Unassembled WGS sequence"/>
</dbReference>
<dbReference type="GO" id="GO:0006310">
    <property type="term" value="P:DNA recombination"/>
    <property type="evidence" value="ECO:0007669"/>
    <property type="project" value="UniProtKB-KW"/>
</dbReference>
<dbReference type="InterPro" id="IPR002104">
    <property type="entry name" value="Integrase_catalytic"/>
</dbReference>
<sequence length="374" mass="42949">MRNRRAYVLKFKDLPKSEDNIQYAGFIRGQIMRKLKAGEFRVKDYMDTFEPDNALFREYGTAVSKTKDTVSDLLDMWWKAKKDIFKNSTALTYKRNIRRCKEFFGDKLASELTTNMIEKKLENSQHNKTTLRVYLTPLKNAYKWAIKSDGSDISNNPVVGFEVPLRPRKVEKEIAKRSKEIKVFSGAELKAIRENSGDTIWVNAALFQAFTGIRTGELMPLTWGDVDLDKGVASINKRVYSGEEDDPKTVSSTRLVDLDPPAIEALMREKERTGRDSGVVFVGSRKKRKTPCRQSAYSKGFKKVCQKAGVEYRDTYQLRHTFASRQIAKREDVVWIAQQMGHANTKMLIETYGIDIMRGDDGKYVRKSVQTLDD</sequence>
<evidence type="ECO:0000256" key="5">
    <source>
        <dbReference type="PROSITE-ProRule" id="PRU01248"/>
    </source>
</evidence>
<evidence type="ECO:0000313" key="8">
    <source>
        <dbReference type="EMBL" id="SMA33676.1"/>
    </source>
</evidence>
<dbReference type="InterPro" id="IPR011010">
    <property type="entry name" value="DNA_brk_join_enz"/>
</dbReference>
<dbReference type="GO" id="GO:0015074">
    <property type="term" value="P:DNA integration"/>
    <property type="evidence" value="ECO:0007669"/>
    <property type="project" value="UniProtKB-KW"/>
</dbReference>
<dbReference type="InterPro" id="IPR004107">
    <property type="entry name" value="Integrase_SAM-like_N"/>
</dbReference>
<keyword evidence="3 5" id="KW-0238">DNA-binding</keyword>
<dbReference type="Gene3D" id="1.10.150.130">
    <property type="match status" value="1"/>
</dbReference>
<dbReference type="InterPro" id="IPR010998">
    <property type="entry name" value="Integrase_recombinase_N"/>
</dbReference>
<evidence type="ECO:0000256" key="4">
    <source>
        <dbReference type="ARBA" id="ARBA00023172"/>
    </source>
</evidence>
<evidence type="ECO:0000259" key="6">
    <source>
        <dbReference type="PROSITE" id="PS51898"/>
    </source>
</evidence>
<dbReference type="Pfam" id="PF14659">
    <property type="entry name" value="Phage_int_SAM_3"/>
    <property type="match status" value="1"/>
</dbReference>
<keyword evidence="2" id="KW-0229">DNA integration</keyword>
<dbReference type="Pfam" id="PF00589">
    <property type="entry name" value="Phage_integrase"/>
    <property type="match status" value="1"/>
</dbReference>
<keyword evidence="9" id="KW-1185">Reference proteome</keyword>
<keyword evidence="4" id="KW-0233">DNA recombination</keyword>
<feature type="domain" description="Core-binding (CB)" evidence="7">
    <location>
        <begin position="68"/>
        <end position="146"/>
    </location>
</feature>
<dbReference type="InterPro" id="IPR013762">
    <property type="entry name" value="Integrase-like_cat_sf"/>
</dbReference>
<dbReference type="CDD" id="cd01189">
    <property type="entry name" value="INT_ICEBs1_C_like"/>
    <property type="match status" value="1"/>
</dbReference>
<dbReference type="EMBL" id="FWPT01000001">
    <property type="protein sequence ID" value="SMA33676.1"/>
    <property type="molecule type" value="Genomic_DNA"/>
</dbReference>
<dbReference type="PANTHER" id="PTHR30349:SF64">
    <property type="entry name" value="PROPHAGE INTEGRASE INTD-RELATED"/>
    <property type="match status" value="1"/>
</dbReference>
<evidence type="ECO:0000256" key="1">
    <source>
        <dbReference type="ARBA" id="ARBA00008857"/>
    </source>
</evidence>
<reference evidence="8 9" key="1">
    <citation type="submission" date="2017-03" db="EMBL/GenBank/DDBJ databases">
        <authorList>
            <person name="Afonso C.L."/>
            <person name="Miller P.J."/>
            <person name="Scott M.A."/>
            <person name="Spackman E."/>
            <person name="Goraichik I."/>
            <person name="Dimitrov K.M."/>
            <person name="Suarez D.L."/>
            <person name="Swayne D.E."/>
        </authorList>
    </citation>
    <scope>NUCLEOTIDE SEQUENCE [LARGE SCALE GENOMIC DNA]</scope>
    <source>
        <strain evidence="8">SB41UT1</strain>
    </source>
</reference>
<dbReference type="PROSITE" id="PS51898">
    <property type="entry name" value="TYR_RECOMBINASE"/>
    <property type="match status" value="1"/>
</dbReference>
<evidence type="ECO:0000259" key="7">
    <source>
        <dbReference type="PROSITE" id="PS51900"/>
    </source>
</evidence>
<gene>
    <name evidence="8" type="ORF">EHSB41UT_00315</name>
</gene>
<dbReference type="PANTHER" id="PTHR30349">
    <property type="entry name" value="PHAGE INTEGRASE-RELATED"/>
    <property type="match status" value="1"/>
</dbReference>
<dbReference type="GO" id="GO:0003677">
    <property type="term" value="F:DNA binding"/>
    <property type="evidence" value="ECO:0007669"/>
    <property type="project" value="UniProtKB-UniRule"/>
</dbReference>
<protein>
    <submittedName>
        <fullName evidence="8">Site-specific tyrosine recombinase XerC</fullName>
    </submittedName>
</protein>
<feature type="domain" description="Tyr recombinase" evidence="6">
    <location>
        <begin position="179"/>
        <end position="367"/>
    </location>
</feature>
<dbReference type="InterPro" id="IPR044068">
    <property type="entry name" value="CB"/>
</dbReference>
<comment type="similarity">
    <text evidence="1">Belongs to the 'phage' integrase family.</text>
</comment>
<proteinExistence type="inferred from homology"/>
<dbReference type="SUPFAM" id="SSF56349">
    <property type="entry name" value="DNA breaking-rejoining enzymes"/>
    <property type="match status" value="1"/>
</dbReference>
<dbReference type="InterPro" id="IPR050090">
    <property type="entry name" value="Tyrosine_recombinase_XerCD"/>
</dbReference>
<organism evidence="8 9">
    <name type="scientific">Parendozoicomonas haliclonae</name>
    <dbReference type="NCBI Taxonomy" id="1960125"/>
    <lineage>
        <taxon>Bacteria</taxon>
        <taxon>Pseudomonadati</taxon>
        <taxon>Pseudomonadota</taxon>
        <taxon>Gammaproteobacteria</taxon>
        <taxon>Oceanospirillales</taxon>
        <taxon>Endozoicomonadaceae</taxon>
        <taxon>Parendozoicomonas</taxon>
    </lineage>
</organism>